<evidence type="ECO:0000256" key="21">
    <source>
        <dbReference type="ARBA" id="ARBA00053094"/>
    </source>
</evidence>
<evidence type="ECO:0000256" key="17">
    <source>
        <dbReference type="ARBA" id="ARBA00032071"/>
    </source>
</evidence>
<dbReference type="InParanoid" id="A0A7M7NSH8"/>
<evidence type="ECO:0000256" key="8">
    <source>
        <dbReference type="ARBA" id="ARBA00024459"/>
    </source>
</evidence>
<comment type="catalytic activity">
    <reaction evidence="20">
        <text>N(6)-methyl-dATP + H2O = N(6)-methyl-dAMP + diphosphate + H(+)</text>
        <dbReference type="Rhea" id="RHEA:67604"/>
        <dbReference type="ChEBI" id="CHEBI:15377"/>
        <dbReference type="ChEBI" id="CHEBI:15378"/>
        <dbReference type="ChEBI" id="CHEBI:33019"/>
        <dbReference type="ChEBI" id="CHEBI:169976"/>
        <dbReference type="ChEBI" id="CHEBI:172872"/>
    </reaction>
    <physiologicalReaction direction="left-to-right" evidence="20">
        <dbReference type="Rhea" id="RHEA:67605"/>
    </physiologicalReaction>
</comment>
<comment type="catalytic activity">
    <reaction evidence="8">
        <text>2-oxo-dATP + H2O = 2-oxo-dAMP + diphosphate + H(+)</text>
        <dbReference type="Rhea" id="RHEA:31583"/>
        <dbReference type="ChEBI" id="CHEBI:15377"/>
        <dbReference type="ChEBI" id="CHEBI:15378"/>
        <dbReference type="ChEBI" id="CHEBI:33019"/>
        <dbReference type="ChEBI" id="CHEBI:63212"/>
        <dbReference type="ChEBI" id="CHEBI:77897"/>
        <dbReference type="EC" id="3.6.1.56"/>
    </reaction>
    <physiologicalReaction direction="left-to-right" evidence="8">
        <dbReference type="Rhea" id="RHEA:31584"/>
    </physiologicalReaction>
</comment>
<evidence type="ECO:0000256" key="2">
    <source>
        <dbReference type="ARBA" id="ARBA00005582"/>
    </source>
</evidence>
<evidence type="ECO:0000313" key="24">
    <source>
        <dbReference type="Proteomes" id="UP000007110"/>
    </source>
</evidence>
<evidence type="ECO:0000256" key="7">
    <source>
        <dbReference type="ARBA" id="ARBA00024448"/>
    </source>
</evidence>
<evidence type="ECO:0000256" key="18">
    <source>
        <dbReference type="ARBA" id="ARBA00048002"/>
    </source>
</evidence>
<evidence type="ECO:0000256" key="14">
    <source>
        <dbReference type="ARBA" id="ARBA00030634"/>
    </source>
</evidence>
<dbReference type="FunCoup" id="A0A7M7NSH8">
    <property type="interactions" value="156"/>
</dbReference>
<proteinExistence type="inferred from homology"/>
<dbReference type="KEGG" id="spu:587752"/>
<keyword evidence="6" id="KW-0460">Magnesium</keyword>
<evidence type="ECO:0000256" key="3">
    <source>
        <dbReference type="ARBA" id="ARBA00011245"/>
    </source>
</evidence>
<evidence type="ECO:0000256" key="10">
    <source>
        <dbReference type="ARBA" id="ARBA00024596"/>
    </source>
</evidence>
<dbReference type="OMA" id="MWADDEF"/>
<dbReference type="Gene3D" id="3.90.79.10">
    <property type="entry name" value="Nucleoside Triphosphate Pyrophosphohydrolase"/>
    <property type="match status" value="1"/>
</dbReference>
<dbReference type="EC" id="3.6.1.56" evidence="11"/>
<dbReference type="InterPro" id="IPR015797">
    <property type="entry name" value="NUDIX_hydrolase-like_dom_sf"/>
</dbReference>
<comment type="similarity">
    <text evidence="2">Belongs to the Nudix hydrolase family.</text>
</comment>
<reference evidence="23" key="2">
    <citation type="submission" date="2021-01" db="UniProtKB">
        <authorList>
            <consortium name="EnsemblMetazoa"/>
        </authorList>
    </citation>
    <scope>IDENTIFICATION</scope>
</reference>
<dbReference type="OrthoDB" id="408303at2759"/>
<dbReference type="AlphaFoldDB" id="A0A7M7NSH8"/>
<protein>
    <recommendedName>
        <fullName evidence="12">Oxidized purine nucleoside triphosphate hydrolase</fullName>
        <ecNumber evidence="11">3.6.1.56</ecNumber>
    </recommendedName>
    <alternativeName>
        <fullName evidence="16">2-hydroxy-dATP diphosphatase</fullName>
    </alternativeName>
    <alternativeName>
        <fullName evidence="15">7,8-dihydro-8-oxoguanine triphosphatase</fullName>
    </alternativeName>
    <alternativeName>
        <fullName evidence="14">8-oxo-dGTPase</fullName>
    </alternativeName>
    <alternativeName>
        <fullName evidence="17">Methylated purine nucleoside triphosphate hydrolase</fullName>
    </alternativeName>
    <alternativeName>
        <fullName evidence="13">Nucleoside diphosphate-linked moiety X motif 1</fullName>
    </alternativeName>
</protein>
<dbReference type="GO" id="GO:0005737">
    <property type="term" value="C:cytoplasm"/>
    <property type="evidence" value="ECO:0000318"/>
    <property type="project" value="GO_Central"/>
</dbReference>
<evidence type="ECO:0000256" key="1">
    <source>
        <dbReference type="ARBA" id="ARBA00001946"/>
    </source>
</evidence>
<dbReference type="InterPro" id="IPR000086">
    <property type="entry name" value="NUDIX_hydrolase_dom"/>
</dbReference>
<comment type="catalytic activity">
    <reaction evidence="7">
        <text>8-oxo-dATP + H2O = 8-oxo-dAMP + diphosphate + H(+)</text>
        <dbReference type="Rhea" id="RHEA:65396"/>
        <dbReference type="ChEBI" id="CHEBI:15377"/>
        <dbReference type="ChEBI" id="CHEBI:15378"/>
        <dbReference type="ChEBI" id="CHEBI:33019"/>
        <dbReference type="ChEBI" id="CHEBI:71361"/>
        <dbReference type="ChEBI" id="CHEBI:172871"/>
    </reaction>
    <physiologicalReaction direction="left-to-right" evidence="7">
        <dbReference type="Rhea" id="RHEA:65397"/>
    </physiologicalReaction>
</comment>
<keyword evidence="4" id="KW-0479">Metal-binding</keyword>
<dbReference type="PROSITE" id="PS51462">
    <property type="entry name" value="NUDIX"/>
    <property type="match status" value="1"/>
</dbReference>
<evidence type="ECO:0000256" key="19">
    <source>
        <dbReference type="ARBA" id="ARBA00048894"/>
    </source>
</evidence>
<evidence type="ECO:0000259" key="22">
    <source>
        <dbReference type="PROSITE" id="PS51462"/>
    </source>
</evidence>
<evidence type="ECO:0000256" key="13">
    <source>
        <dbReference type="ARBA" id="ARBA00029673"/>
    </source>
</evidence>
<dbReference type="EnsemblMetazoa" id="XM_030984564">
    <property type="protein sequence ID" value="XP_030840424"/>
    <property type="gene ID" value="LOC587752"/>
</dbReference>
<dbReference type="GO" id="GO:0008828">
    <property type="term" value="F:dATP diphosphatase activity"/>
    <property type="evidence" value="ECO:0007669"/>
    <property type="project" value="UniProtKB-EC"/>
</dbReference>
<evidence type="ECO:0000256" key="20">
    <source>
        <dbReference type="ARBA" id="ARBA00049032"/>
    </source>
</evidence>
<accession>A0A7M7NSH8</accession>
<dbReference type="SUPFAM" id="SSF55811">
    <property type="entry name" value="Nudix"/>
    <property type="match status" value="1"/>
</dbReference>
<reference evidence="24" key="1">
    <citation type="submission" date="2015-02" db="EMBL/GenBank/DDBJ databases">
        <title>Genome sequencing for Strongylocentrotus purpuratus.</title>
        <authorList>
            <person name="Murali S."/>
            <person name="Liu Y."/>
            <person name="Vee V."/>
            <person name="English A."/>
            <person name="Wang M."/>
            <person name="Skinner E."/>
            <person name="Han Y."/>
            <person name="Muzny D.M."/>
            <person name="Worley K.C."/>
            <person name="Gibbs R.A."/>
        </authorList>
    </citation>
    <scope>NUCLEOTIDE SEQUENCE</scope>
</reference>
<dbReference type="GeneID" id="587752"/>
<dbReference type="InterPro" id="IPR003563">
    <property type="entry name" value="8ODP"/>
</dbReference>
<feature type="domain" description="Nudix hydrolase" evidence="22">
    <location>
        <begin position="4"/>
        <end position="130"/>
    </location>
</feature>
<evidence type="ECO:0000256" key="5">
    <source>
        <dbReference type="ARBA" id="ARBA00022801"/>
    </source>
</evidence>
<evidence type="ECO:0000256" key="11">
    <source>
        <dbReference type="ARBA" id="ARBA00026103"/>
    </source>
</evidence>
<comment type="catalytic activity">
    <reaction evidence="19">
        <text>O(6)-methyl-dGTP + H2O = O(6)-methyl-dGMP + diphosphate + H(+)</text>
        <dbReference type="Rhea" id="RHEA:67600"/>
        <dbReference type="ChEBI" id="CHEBI:15377"/>
        <dbReference type="ChEBI" id="CHEBI:15378"/>
        <dbReference type="ChEBI" id="CHEBI:33019"/>
        <dbReference type="ChEBI" id="CHEBI:169974"/>
        <dbReference type="ChEBI" id="CHEBI:169975"/>
    </reaction>
    <physiologicalReaction direction="left-to-right" evidence="19">
        <dbReference type="Rhea" id="RHEA:67601"/>
    </physiologicalReaction>
</comment>
<dbReference type="RefSeq" id="XP_030840424.1">
    <property type="nucleotide sequence ID" value="XM_030984564.1"/>
</dbReference>
<evidence type="ECO:0000256" key="6">
    <source>
        <dbReference type="ARBA" id="ARBA00022842"/>
    </source>
</evidence>
<dbReference type="PRINTS" id="PR01403">
    <property type="entry name" value="8OXTPHPHTASE"/>
</dbReference>
<dbReference type="CDD" id="cd03427">
    <property type="entry name" value="NUDIX_MTH1_Nudt1"/>
    <property type="match status" value="1"/>
</dbReference>
<evidence type="ECO:0000313" key="23">
    <source>
        <dbReference type="EnsemblMetazoa" id="XP_030840424"/>
    </source>
</evidence>
<name>A0A7M7NSH8_STRPU</name>
<evidence type="ECO:0000256" key="12">
    <source>
        <dbReference type="ARBA" id="ARBA00026218"/>
    </source>
</evidence>
<comment type="cofactor">
    <cofactor evidence="1">
        <name>Mg(2+)</name>
        <dbReference type="ChEBI" id="CHEBI:18420"/>
    </cofactor>
</comment>
<evidence type="ECO:0000256" key="9">
    <source>
        <dbReference type="ARBA" id="ARBA00024486"/>
    </source>
</evidence>
<comment type="catalytic activity">
    <reaction evidence="9">
        <text>8-oxo-dGTP + H2O = 8-oxo-dGMP + diphosphate + H(+)</text>
        <dbReference type="Rhea" id="RHEA:31575"/>
        <dbReference type="ChEBI" id="CHEBI:15377"/>
        <dbReference type="ChEBI" id="CHEBI:15378"/>
        <dbReference type="ChEBI" id="CHEBI:33019"/>
        <dbReference type="ChEBI" id="CHEBI:63224"/>
        <dbReference type="ChEBI" id="CHEBI:77896"/>
    </reaction>
    <physiologicalReaction direction="left-to-right" evidence="9">
        <dbReference type="Rhea" id="RHEA:31576"/>
    </physiologicalReaction>
</comment>
<dbReference type="GO" id="GO:0046872">
    <property type="term" value="F:metal ion binding"/>
    <property type="evidence" value="ECO:0007669"/>
    <property type="project" value="UniProtKB-KW"/>
</dbReference>
<evidence type="ECO:0000256" key="15">
    <source>
        <dbReference type="ARBA" id="ARBA00030682"/>
    </source>
</evidence>
<dbReference type="Pfam" id="PF00293">
    <property type="entry name" value="NUDIX"/>
    <property type="match status" value="1"/>
</dbReference>
<organism evidence="23 24">
    <name type="scientific">Strongylocentrotus purpuratus</name>
    <name type="common">Purple sea urchin</name>
    <dbReference type="NCBI Taxonomy" id="7668"/>
    <lineage>
        <taxon>Eukaryota</taxon>
        <taxon>Metazoa</taxon>
        <taxon>Echinodermata</taxon>
        <taxon>Eleutherozoa</taxon>
        <taxon>Echinozoa</taxon>
        <taxon>Echinoidea</taxon>
        <taxon>Euechinoidea</taxon>
        <taxon>Echinacea</taxon>
        <taxon>Camarodonta</taxon>
        <taxon>Echinidea</taxon>
        <taxon>Strongylocentrotidae</taxon>
        <taxon>Strongylocentrotus</taxon>
    </lineage>
</organism>
<comment type="catalytic activity">
    <reaction evidence="18">
        <text>N(6)-methyl-ATP + H2O = N(6)-methyl-AMP + diphosphate + H(+)</text>
        <dbReference type="Rhea" id="RHEA:67608"/>
        <dbReference type="ChEBI" id="CHEBI:15377"/>
        <dbReference type="ChEBI" id="CHEBI:15378"/>
        <dbReference type="ChEBI" id="CHEBI:33019"/>
        <dbReference type="ChEBI" id="CHEBI:144842"/>
        <dbReference type="ChEBI" id="CHEBI:172873"/>
    </reaction>
    <physiologicalReaction direction="left-to-right" evidence="18">
        <dbReference type="Rhea" id="RHEA:67609"/>
    </physiologicalReaction>
</comment>
<evidence type="ECO:0000256" key="16">
    <source>
        <dbReference type="ARBA" id="ARBA00031927"/>
    </source>
</evidence>
<dbReference type="Proteomes" id="UP000007110">
    <property type="component" value="Unassembled WGS sequence"/>
</dbReference>
<evidence type="ECO:0000256" key="4">
    <source>
        <dbReference type="ARBA" id="ARBA00022723"/>
    </source>
</evidence>
<keyword evidence="24" id="KW-1185">Reference proteome</keyword>
<comment type="subunit">
    <text evidence="3">Monomer.</text>
</comment>
<keyword evidence="5" id="KW-0378">Hydrolase</keyword>
<dbReference type="GO" id="GO:0042262">
    <property type="term" value="P:DNA protection"/>
    <property type="evidence" value="ECO:0000318"/>
    <property type="project" value="GO_Central"/>
</dbReference>
<dbReference type="GO" id="GO:0008413">
    <property type="term" value="F:8-oxo-7,8-dihydroguanosine triphosphate pyrophosphatase activity"/>
    <property type="evidence" value="ECO:0000318"/>
    <property type="project" value="GO_Central"/>
</dbReference>
<comment type="function">
    <text evidence="21">Oxidized purine nucleoside triphosphate hydrolase which is a prominent sanitizer of the oxidized nucleotide pool. Catalyzes the hydrolysis of 2-oxo-dATP (2-hydroxy-dATP) into 2-oxo-dAMP. Also has a significant hydrolase activity toward 2-oxo-ATP, 8-oxo-dGTP and 8-oxo-dATP. Through the hydrolysis of oxidized purine nucleoside triphosphates, prevents their incorporation into DNA and the subsequent transversions A:T to C:G and G:C to T:A. Also catalyzes the hydrolysis of methylated purine nucleoside triphosphate preventing their integration into DNA. Through this antimutagenic activity protects cells from oxidative stress.</text>
</comment>
<dbReference type="PANTHER" id="PTHR43758:SF2">
    <property type="entry name" value="OXIDIZED PURINE NUCLEOSIDE TRIPHOSPHATE HYDROLASE"/>
    <property type="match status" value="1"/>
</dbReference>
<dbReference type="PANTHER" id="PTHR43758">
    <property type="entry name" value="7,8-DIHYDRO-8-OXOGUANINE TRIPHOSPHATASE"/>
    <property type="match status" value="1"/>
</dbReference>
<sequence>MSVPNKLLTLVLIHQNTRLLLGMKKRGFGVGRWNGFGGKVQPGETILEGAERELLEESCVRAPDMKHIGRIDFEFVGEPQIMEVHVFKATEFEGEPAETEEMRPQWFDVDSIPFHTMWPDDVLWFPLMLKGSKFKGYFKFEGMDKYLEYNLEELDQSAEIQSS</sequence>
<comment type="catalytic activity">
    <reaction evidence="10">
        <text>2-oxo-ATP + H2O = 2-oxo-AMP + diphosphate + H(+)</text>
        <dbReference type="Rhea" id="RHEA:67392"/>
        <dbReference type="ChEBI" id="CHEBI:15377"/>
        <dbReference type="ChEBI" id="CHEBI:15378"/>
        <dbReference type="ChEBI" id="CHEBI:33019"/>
        <dbReference type="ChEBI" id="CHEBI:71395"/>
        <dbReference type="ChEBI" id="CHEBI:172878"/>
    </reaction>
    <physiologicalReaction direction="left-to-right" evidence="10">
        <dbReference type="Rhea" id="RHEA:67393"/>
    </physiologicalReaction>
</comment>